<reference evidence="2 3" key="1">
    <citation type="submission" date="2020-10" db="EMBL/GenBank/DDBJ databases">
        <title>Janibacter indicus TT2 genome sequence.</title>
        <authorList>
            <person name="Lee K."/>
            <person name="Ganzorig M."/>
        </authorList>
    </citation>
    <scope>NUCLEOTIDE SEQUENCE [LARGE SCALE GENOMIC DNA]</scope>
    <source>
        <strain evidence="2 3">TT2</strain>
    </source>
</reference>
<proteinExistence type="predicted"/>
<organism evidence="2 3">
    <name type="scientific">Janibacter indicus</name>
    <dbReference type="NCBI Taxonomy" id="857417"/>
    <lineage>
        <taxon>Bacteria</taxon>
        <taxon>Bacillati</taxon>
        <taxon>Actinomycetota</taxon>
        <taxon>Actinomycetes</taxon>
        <taxon>Micrococcales</taxon>
        <taxon>Intrasporangiaceae</taxon>
        <taxon>Janibacter</taxon>
    </lineage>
</organism>
<sequence length="269" mass="29614">MSSIPPEDIETQGHAGLLIGSQWSPPADPTWVAVIAHGYGEHVGRYQWVAERLTADGAVVYAHDHIGHGRSEGERVLVDDFEGVVDDLHLLVQRAHEEHPDLPLVLIGHSMGGMIAARYTQRHPETLTATVLSGPVLGSWEPTALADLDEIPPTPIDITTLSREPDVGRAYEADELVWHGDFKRPTLLALRTCLETITRGGRLTVPTIWLHGADDQLVPIDRSDEGWAHIAPDGAPSKRYPGARHEIFNETNREEVLDDVLAFVHEHIG</sequence>
<evidence type="ECO:0000313" key="2">
    <source>
        <dbReference type="EMBL" id="QOK22826.1"/>
    </source>
</evidence>
<dbReference type="InterPro" id="IPR000073">
    <property type="entry name" value="AB_hydrolase_1"/>
</dbReference>
<dbReference type="InterPro" id="IPR051044">
    <property type="entry name" value="MAG_DAG_Lipase"/>
</dbReference>
<dbReference type="Pfam" id="PF12146">
    <property type="entry name" value="Hydrolase_4"/>
    <property type="match status" value="1"/>
</dbReference>
<gene>
    <name evidence="2" type="ORF">IGS73_17640</name>
</gene>
<dbReference type="AlphaFoldDB" id="A0A7L9IZM6"/>
<evidence type="ECO:0000259" key="1">
    <source>
        <dbReference type="Pfam" id="PF12146"/>
    </source>
</evidence>
<dbReference type="SUPFAM" id="SSF53474">
    <property type="entry name" value="alpha/beta-Hydrolases"/>
    <property type="match status" value="1"/>
</dbReference>
<name>A0A7L9IZM6_9MICO</name>
<protein>
    <submittedName>
        <fullName evidence="2">Alpha/beta hydrolase</fullName>
    </submittedName>
</protein>
<dbReference type="InterPro" id="IPR022742">
    <property type="entry name" value="Hydrolase_4"/>
</dbReference>
<accession>A0A7L9IZM6</accession>
<evidence type="ECO:0000313" key="3">
    <source>
        <dbReference type="Proteomes" id="UP000593998"/>
    </source>
</evidence>
<keyword evidence="2" id="KW-0378">Hydrolase</keyword>
<dbReference type="PANTHER" id="PTHR11614">
    <property type="entry name" value="PHOSPHOLIPASE-RELATED"/>
    <property type="match status" value="1"/>
</dbReference>
<dbReference type="InterPro" id="IPR029058">
    <property type="entry name" value="AB_hydrolase_fold"/>
</dbReference>
<dbReference type="EMBL" id="CP062789">
    <property type="protein sequence ID" value="QOK22826.1"/>
    <property type="molecule type" value="Genomic_DNA"/>
</dbReference>
<dbReference type="Proteomes" id="UP000593998">
    <property type="component" value="Chromosome"/>
</dbReference>
<dbReference type="Gene3D" id="3.40.50.1820">
    <property type="entry name" value="alpha/beta hydrolase"/>
    <property type="match status" value="1"/>
</dbReference>
<dbReference type="RefSeq" id="WP_083546238.1">
    <property type="nucleotide sequence ID" value="NZ_CP013290.1"/>
</dbReference>
<feature type="domain" description="Serine aminopeptidase S33" evidence="1">
    <location>
        <begin position="28"/>
        <end position="252"/>
    </location>
</feature>
<dbReference type="GO" id="GO:0016787">
    <property type="term" value="F:hydrolase activity"/>
    <property type="evidence" value="ECO:0007669"/>
    <property type="project" value="UniProtKB-KW"/>
</dbReference>
<dbReference type="PRINTS" id="PR00111">
    <property type="entry name" value="ABHYDROLASE"/>
</dbReference>